<keyword evidence="1" id="KW-0812">Transmembrane</keyword>
<dbReference type="Gene3D" id="3.30.450.20">
    <property type="entry name" value="PAS domain"/>
    <property type="match status" value="2"/>
</dbReference>
<dbReference type="OrthoDB" id="9813903at2"/>
<dbReference type="RefSeq" id="WP_091458080.1">
    <property type="nucleotide sequence ID" value="NZ_FOGD01000008.1"/>
</dbReference>
<evidence type="ECO:0000256" key="1">
    <source>
        <dbReference type="SAM" id="Phobius"/>
    </source>
</evidence>
<reference evidence="3 4" key="1">
    <citation type="submission" date="2016-10" db="EMBL/GenBank/DDBJ databases">
        <authorList>
            <person name="de Groot N.N."/>
        </authorList>
    </citation>
    <scope>NUCLEOTIDE SEQUENCE [LARGE SCALE GENOMIC DNA]</scope>
    <source>
        <strain evidence="3 4">ATCC 35958</strain>
    </source>
</reference>
<dbReference type="STRING" id="180197.SAMN02982919_02465"/>
<feature type="transmembrane region" description="Helical" evidence="1">
    <location>
        <begin position="12"/>
        <end position="34"/>
    </location>
</feature>
<feature type="transmembrane region" description="Helical" evidence="1">
    <location>
        <begin position="309"/>
        <end position="330"/>
    </location>
</feature>
<evidence type="ECO:0000259" key="2">
    <source>
        <dbReference type="PROSITE" id="PS50112"/>
    </source>
</evidence>
<protein>
    <submittedName>
        <fullName evidence="3">PAS domain S-box-containing protein</fullName>
    </submittedName>
</protein>
<dbReference type="InterPro" id="IPR035965">
    <property type="entry name" value="PAS-like_dom_sf"/>
</dbReference>
<sequence>MLQHQIPLRPRYGWRGVAVVLLLALLGALVAMYWGREQHLHERHNIRAQLLALMAQALDGQAAQAGLREQLKNWGQPICTLLEQVQPAPNAAHNGALSAPLTKVREALSAEAVYVLNAQGQVLLQQAQGTRTRLSTARQALRQRLLPSNNPEIRVQAAVSSITHERQLYVLAPLSAYCSQPALAHAVLVVQLGFAPLDALLARAGSPVLLLSPQGVVFAATRPEWVYAVAPPLTQQRIDAIAALGQFGHHFDNGVASALPFSPTAHKVMVDGRPHAVQQHAMDWRDPDGLWQLVMLDDISPLMPLSNHVGYGLAAGVLLALLGLLALALLRSRAQMAATLERVQVLGTALEHSPLTVVVTDASGVIEWVNAQFERNSGYALHEVRGRKPSILASGCTPAQTYHDMWSAVVAGRVWTGQFINHRRDGSPYQEEITIFPVLNAQGQCIALVGLQQNVNCCIHTATPQADATVQHAPAQP</sequence>
<dbReference type="AlphaFoldDB" id="A0A1H9PF35"/>
<dbReference type="PROSITE" id="PS50112">
    <property type="entry name" value="PAS"/>
    <property type="match status" value="1"/>
</dbReference>
<keyword evidence="1" id="KW-0472">Membrane</keyword>
<dbReference type="Proteomes" id="UP000199766">
    <property type="component" value="Unassembled WGS sequence"/>
</dbReference>
<evidence type="ECO:0000313" key="4">
    <source>
        <dbReference type="Proteomes" id="UP000199766"/>
    </source>
</evidence>
<gene>
    <name evidence="3" type="ORF">SAMN02982919_02465</name>
</gene>
<accession>A0A1H9PF35</accession>
<dbReference type="EMBL" id="FOGD01000008">
    <property type="protein sequence ID" value="SER46886.1"/>
    <property type="molecule type" value="Genomic_DNA"/>
</dbReference>
<keyword evidence="4" id="KW-1185">Reference proteome</keyword>
<dbReference type="SUPFAM" id="SSF55785">
    <property type="entry name" value="PYP-like sensor domain (PAS domain)"/>
    <property type="match status" value="1"/>
</dbReference>
<keyword evidence="1" id="KW-1133">Transmembrane helix</keyword>
<dbReference type="InterPro" id="IPR013656">
    <property type="entry name" value="PAS_4"/>
</dbReference>
<organism evidence="3 4">
    <name type="scientific">Giesbergeria anulus</name>
    <dbReference type="NCBI Taxonomy" id="180197"/>
    <lineage>
        <taxon>Bacteria</taxon>
        <taxon>Pseudomonadati</taxon>
        <taxon>Pseudomonadota</taxon>
        <taxon>Betaproteobacteria</taxon>
        <taxon>Burkholderiales</taxon>
        <taxon>Comamonadaceae</taxon>
        <taxon>Giesbergeria</taxon>
    </lineage>
</organism>
<proteinExistence type="predicted"/>
<dbReference type="NCBIfam" id="TIGR00229">
    <property type="entry name" value="sensory_box"/>
    <property type="match status" value="1"/>
</dbReference>
<feature type="domain" description="PAS" evidence="2">
    <location>
        <begin position="342"/>
        <end position="387"/>
    </location>
</feature>
<name>A0A1H9PF35_9BURK</name>
<dbReference type="InterPro" id="IPR000014">
    <property type="entry name" value="PAS"/>
</dbReference>
<evidence type="ECO:0000313" key="3">
    <source>
        <dbReference type="EMBL" id="SER46886.1"/>
    </source>
</evidence>
<dbReference type="SMART" id="SM00091">
    <property type="entry name" value="PAS"/>
    <property type="match status" value="1"/>
</dbReference>
<dbReference type="Pfam" id="PF08448">
    <property type="entry name" value="PAS_4"/>
    <property type="match status" value="1"/>
</dbReference>
<dbReference type="CDD" id="cd00130">
    <property type="entry name" value="PAS"/>
    <property type="match status" value="1"/>
</dbReference>